<reference evidence="1 2" key="1">
    <citation type="submission" date="2017-08" db="EMBL/GenBank/DDBJ databases">
        <title>Harnessing the power of phylogenomics to disentangle the directionality and signatures of interkingdom host jumping in the parasitic fungal genus Tolypocladium.</title>
        <authorList>
            <person name="Quandt C.A."/>
            <person name="Patterson W."/>
            <person name="Spatafora J.W."/>
        </authorList>
    </citation>
    <scope>NUCLEOTIDE SEQUENCE [LARGE SCALE GENOMIC DNA]</scope>
    <source>
        <strain evidence="1 2">CBS 113982</strain>
    </source>
</reference>
<dbReference type="STRING" id="45235.A0A2K3QH79"/>
<name>A0A2K3QH79_9HYPO</name>
<sequence>MPDAEKKCVCQNRSFNVARVAGLCASCVAQAGDQQNGINVIMSTCNFSPQNYSPNKDRDANNVNVVASVTSAAARGRRAGVAGAVCSATAAAMLLVSCF</sequence>
<keyword evidence="2" id="KW-1185">Reference proteome</keyword>
<evidence type="ECO:0000313" key="2">
    <source>
        <dbReference type="Proteomes" id="UP000236621"/>
    </source>
</evidence>
<organism evidence="1 2">
    <name type="scientific">Tolypocladium capitatum</name>
    <dbReference type="NCBI Taxonomy" id="45235"/>
    <lineage>
        <taxon>Eukaryota</taxon>
        <taxon>Fungi</taxon>
        <taxon>Dikarya</taxon>
        <taxon>Ascomycota</taxon>
        <taxon>Pezizomycotina</taxon>
        <taxon>Sordariomycetes</taxon>
        <taxon>Hypocreomycetidae</taxon>
        <taxon>Hypocreales</taxon>
        <taxon>Ophiocordycipitaceae</taxon>
        <taxon>Tolypocladium</taxon>
    </lineage>
</organism>
<accession>A0A2K3QH79</accession>
<proteinExistence type="predicted"/>
<dbReference type="Proteomes" id="UP000236621">
    <property type="component" value="Unassembled WGS sequence"/>
</dbReference>
<dbReference type="AlphaFoldDB" id="A0A2K3QH79"/>
<dbReference type="OrthoDB" id="4927789at2759"/>
<evidence type="ECO:0000313" key="1">
    <source>
        <dbReference type="EMBL" id="PNY26879.1"/>
    </source>
</evidence>
<gene>
    <name evidence="1" type="ORF">TCAP_03187</name>
</gene>
<protein>
    <submittedName>
        <fullName evidence="1">Uncharacterized protein</fullName>
    </submittedName>
</protein>
<dbReference type="EMBL" id="NRSZ01000487">
    <property type="protein sequence ID" value="PNY26879.1"/>
    <property type="molecule type" value="Genomic_DNA"/>
</dbReference>
<comment type="caution">
    <text evidence="1">The sequence shown here is derived from an EMBL/GenBank/DDBJ whole genome shotgun (WGS) entry which is preliminary data.</text>
</comment>